<dbReference type="OrthoDB" id="2388573at2"/>
<proteinExistence type="predicted"/>
<evidence type="ECO:0000259" key="1">
    <source>
        <dbReference type="Pfam" id="PF07811"/>
    </source>
</evidence>
<sequence length="194" mass="21155">MRRFLKNKEGSISLEASIVMPLFLMFLLFLVGILKIAAAEAALQHAVSEGTKQVATHIYPVQQLAGAASGAISGELGSFEDYYNLSTNEFDVQGMMSDMAQKALSDYIDGFDLRGFIEGAVEGPAQSLVKHYLDEGVMPEEGIKDIKVELPGMNGGADSYLSIEVTYELPLPLPFIDETILLKKKGFERVWTGA</sequence>
<dbReference type="AlphaFoldDB" id="A0A4R6U6R5"/>
<organism evidence="2 3">
    <name type="scientific">Aureibacillus halotolerans</name>
    <dbReference type="NCBI Taxonomy" id="1508390"/>
    <lineage>
        <taxon>Bacteria</taxon>
        <taxon>Bacillati</taxon>
        <taxon>Bacillota</taxon>
        <taxon>Bacilli</taxon>
        <taxon>Bacillales</taxon>
        <taxon>Bacillaceae</taxon>
        <taxon>Aureibacillus</taxon>
    </lineage>
</organism>
<accession>A0A4R6U6R5</accession>
<reference evidence="2 3" key="1">
    <citation type="submission" date="2019-03" db="EMBL/GenBank/DDBJ databases">
        <title>Genomic Encyclopedia of Type Strains, Phase IV (KMG-IV): sequencing the most valuable type-strain genomes for metagenomic binning, comparative biology and taxonomic classification.</title>
        <authorList>
            <person name="Goeker M."/>
        </authorList>
    </citation>
    <scope>NUCLEOTIDE SEQUENCE [LARGE SCALE GENOMIC DNA]</scope>
    <source>
        <strain evidence="2 3">DSM 28697</strain>
    </source>
</reference>
<feature type="domain" description="TadE-like" evidence="1">
    <location>
        <begin position="10"/>
        <end position="50"/>
    </location>
</feature>
<evidence type="ECO:0000313" key="3">
    <source>
        <dbReference type="Proteomes" id="UP000295632"/>
    </source>
</evidence>
<comment type="caution">
    <text evidence="2">The sequence shown here is derived from an EMBL/GenBank/DDBJ whole genome shotgun (WGS) entry which is preliminary data.</text>
</comment>
<evidence type="ECO:0000313" key="2">
    <source>
        <dbReference type="EMBL" id="TDQ42200.1"/>
    </source>
</evidence>
<protein>
    <submittedName>
        <fullName evidence="2">TadE-like protein</fullName>
    </submittedName>
</protein>
<dbReference type="EMBL" id="SNYJ01000002">
    <property type="protein sequence ID" value="TDQ42200.1"/>
    <property type="molecule type" value="Genomic_DNA"/>
</dbReference>
<dbReference type="Proteomes" id="UP000295632">
    <property type="component" value="Unassembled WGS sequence"/>
</dbReference>
<dbReference type="RefSeq" id="WP_133579086.1">
    <property type="nucleotide sequence ID" value="NZ_SNYJ01000002.1"/>
</dbReference>
<gene>
    <name evidence="2" type="ORF">EV213_102231</name>
</gene>
<name>A0A4R6U6R5_9BACI</name>
<dbReference type="Pfam" id="PF07811">
    <property type="entry name" value="TadE"/>
    <property type="match status" value="1"/>
</dbReference>
<dbReference type="InterPro" id="IPR012495">
    <property type="entry name" value="TadE-like_dom"/>
</dbReference>
<keyword evidence="3" id="KW-1185">Reference proteome</keyword>